<dbReference type="Pfam" id="PF10456">
    <property type="entry name" value="BAR_3_WASP_bdg"/>
    <property type="match status" value="1"/>
</dbReference>
<dbReference type="GO" id="GO:0016197">
    <property type="term" value="P:endosomal transport"/>
    <property type="evidence" value="ECO:0007669"/>
    <property type="project" value="TreeGrafter"/>
</dbReference>
<comment type="similarity">
    <text evidence="2">Belongs to the sorting nexin family.</text>
</comment>
<keyword evidence="3 6" id="KW-0728">SH3 domain</keyword>
<dbReference type="GO" id="GO:0005886">
    <property type="term" value="C:plasma membrane"/>
    <property type="evidence" value="ECO:0007669"/>
    <property type="project" value="TreeGrafter"/>
</dbReference>
<dbReference type="Pfam" id="PF00787">
    <property type="entry name" value="PX"/>
    <property type="match status" value="1"/>
</dbReference>
<feature type="domain" description="SH3" evidence="8">
    <location>
        <begin position="1"/>
        <end position="65"/>
    </location>
</feature>
<dbReference type="InterPro" id="IPR036871">
    <property type="entry name" value="PX_dom_sf"/>
</dbReference>
<dbReference type="PROSITE" id="PS50195">
    <property type="entry name" value="PX"/>
    <property type="match status" value="1"/>
</dbReference>
<dbReference type="AlphaFoldDB" id="A0A267GC86"/>
<evidence type="ECO:0000256" key="6">
    <source>
        <dbReference type="PROSITE-ProRule" id="PRU00192"/>
    </source>
</evidence>
<gene>
    <name evidence="10" type="ORF">BOX15_Mlig012904g3</name>
</gene>
<sequence length="581" mass="64110">MAQIQARAMYDFASQNEDELSFRTGEVLTVVSQYVGDGYEGWWLGRSASGQEGYIPESFVELLSPPEPSIPPPPPPPPPPPSYENLAPQPRHYQQFQQQQASPVAPPPPKESFFADESWSSDEDDGGASAVTPRNVARGGGGAAVANRAGQGSRFSVAGTPGQGPAGAPALRKAVSSTLSTTSAEANNRKTIRGLPKVAGIKEFLLTDEVPPVTDIDTVTVVVDGQELAWQPREQAFTCKVTDPSKASKMRGLKSYIAYQISTSANPDLVVSRRYKHFDWLHKQLCDKFPCVAVPPLPDKQVTGRYEESFINARMRQLQCWMNRMSAHPVTGPSLVFQHFLTCTDEGKRWKEGKRRAEQDKLSRGQVYHTIRLSAPCDLTDMERYTDAFDGFATEMDTATRLAMDTALSHSKKCENNIRKEYSRIADACFAMEKAACLVPNNKLDQLSQAMHAAGQSYQQVSELWAQQPRSDSDQLAEALHEYSGLISCLPAVISIGRGSIATARDCQRGLEEGRISPAEAQETTRRAALVSAAQCAEMNNFRREVDADYKAMMANFLREQVRFHQEIANKLQAALDTFSY</sequence>
<dbReference type="InterPro" id="IPR001452">
    <property type="entry name" value="SH3_domain"/>
</dbReference>
<feature type="region of interest" description="Disordered" evidence="7">
    <location>
        <begin position="62"/>
        <end position="147"/>
    </location>
</feature>
<evidence type="ECO:0000259" key="9">
    <source>
        <dbReference type="PROSITE" id="PS50195"/>
    </source>
</evidence>
<dbReference type="InterPro" id="IPR027267">
    <property type="entry name" value="AH/BAR_dom_sf"/>
</dbReference>
<dbReference type="CDD" id="cd06862">
    <property type="entry name" value="PX_SNX9_18_like"/>
    <property type="match status" value="1"/>
</dbReference>
<comment type="subcellular location">
    <subcellularLocation>
        <location evidence="1">Cytoplasmic vesicle membrane</location>
    </subcellularLocation>
</comment>
<dbReference type="PANTHER" id="PTHR45827:SF1">
    <property type="entry name" value="SORTING NEXIN"/>
    <property type="match status" value="1"/>
</dbReference>
<dbReference type="GO" id="GO:0006897">
    <property type="term" value="P:endocytosis"/>
    <property type="evidence" value="ECO:0007669"/>
    <property type="project" value="TreeGrafter"/>
</dbReference>
<dbReference type="GO" id="GO:0030659">
    <property type="term" value="C:cytoplasmic vesicle membrane"/>
    <property type="evidence" value="ECO:0007669"/>
    <property type="project" value="UniProtKB-SubCell"/>
</dbReference>
<evidence type="ECO:0008006" key="12">
    <source>
        <dbReference type="Google" id="ProtNLM"/>
    </source>
</evidence>
<keyword evidence="5" id="KW-0968">Cytoplasmic vesicle</keyword>
<dbReference type="InterPro" id="IPR001683">
    <property type="entry name" value="PX_dom"/>
</dbReference>
<dbReference type="Gene3D" id="1.20.1270.60">
    <property type="entry name" value="Arfaptin homology (AH) domain/BAR domain"/>
    <property type="match status" value="1"/>
</dbReference>
<dbReference type="Gene3D" id="2.30.30.40">
    <property type="entry name" value="SH3 Domains"/>
    <property type="match status" value="1"/>
</dbReference>
<dbReference type="PRINTS" id="PR00452">
    <property type="entry name" value="SH3DOMAIN"/>
</dbReference>
<dbReference type="PROSITE" id="PS50002">
    <property type="entry name" value="SH3"/>
    <property type="match status" value="1"/>
</dbReference>
<dbReference type="FunFam" id="3.30.1520.10:FF:000004">
    <property type="entry name" value="Sorting nexin"/>
    <property type="match status" value="1"/>
</dbReference>
<keyword evidence="11" id="KW-1185">Reference proteome</keyword>
<protein>
    <recommendedName>
        <fullName evidence="12">Sorting nexin</fullName>
    </recommendedName>
</protein>
<evidence type="ECO:0000313" key="10">
    <source>
        <dbReference type="EMBL" id="PAA83651.1"/>
    </source>
</evidence>
<dbReference type="InterPro" id="IPR036028">
    <property type="entry name" value="SH3-like_dom_sf"/>
</dbReference>
<evidence type="ECO:0000259" key="8">
    <source>
        <dbReference type="PROSITE" id="PS50002"/>
    </source>
</evidence>
<dbReference type="GO" id="GO:0097320">
    <property type="term" value="P:plasma membrane tubulation"/>
    <property type="evidence" value="ECO:0007669"/>
    <property type="project" value="TreeGrafter"/>
</dbReference>
<dbReference type="InterPro" id="IPR019497">
    <property type="entry name" value="Sorting_nexin_WASP-bd-dom"/>
</dbReference>
<dbReference type="GO" id="GO:0035091">
    <property type="term" value="F:phosphatidylinositol binding"/>
    <property type="evidence" value="ECO:0007669"/>
    <property type="project" value="InterPro"/>
</dbReference>
<dbReference type="SUPFAM" id="SSF50044">
    <property type="entry name" value="SH3-domain"/>
    <property type="match status" value="1"/>
</dbReference>
<feature type="compositionally biased region" description="Pro residues" evidence="7">
    <location>
        <begin position="65"/>
        <end position="82"/>
    </location>
</feature>
<feature type="compositionally biased region" description="Low complexity" evidence="7">
    <location>
        <begin position="87"/>
        <end position="103"/>
    </location>
</feature>
<dbReference type="Proteomes" id="UP000215902">
    <property type="component" value="Unassembled WGS sequence"/>
</dbReference>
<dbReference type="SMART" id="SM00326">
    <property type="entry name" value="SH3"/>
    <property type="match status" value="1"/>
</dbReference>
<dbReference type="SMART" id="SM00312">
    <property type="entry name" value="PX"/>
    <property type="match status" value="1"/>
</dbReference>
<feature type="compositionally biased region" description="Low complexity" evidence="7">
    <location>
        <begin position="127"/>
        <end position="137"/>
    </location>
</feature>
<dbReference type="PANTHER" id="PTHR45827">
    <property type="entry name" value="SORTING NEXIN"/>
    <property type="match status" value="1"/>
</dbReference>
<evidence type="ECO:0000256" key="5">
    <source>
        <dbReference type="ARBA" id="ARBA00023329"/>
    </source>
</evidence>
<evidence type="ECO:0000256" key="1">
    <source>
        <dbReference type="ARBA" id="ARBA00004156"/>
    </source>
</evidence>
<dbReference type="Pfam" id="PF00018">
    <property type="entry name" value="SH3_1"/>
    <property type="match status" value="1"/>
</dbReference>
<keyword evidence="4" id="KW-0472">Membrane</keyword>
<name>A0A267GC86_9PLAT</name>
<evidence type="ECO:0000313" key="11">
    <source>
        <dbReference type="Proteomes" id="UP000215902"/>
    </source>
</evidence>
<dbReference type="OrthoDB" id="10254720at2759"/>
<dbReference type="EMBL" id="NIVC01000412">
    <property type="protein sequence ID" value="PAA83651.1"/>
    <property type="molecule type" value="Genomic_DNA"/>
</dbReference>
<accession>A0A267GC86</accession>
<reference evidence="10 11" key="1">
    <citation type="submission" date="2017-06" db="EMBL/GenBank/DDBJ databases">
        <title>A platform for efficient transgenesis in Macrostomum lignano, a flatworm model organism for stem cell research.</title>
        <authorList>
            <person name="Berezikov E."/>
        </authorList>
    </citation>
    <scope>NUCLEOTIDE SEQUENCE [LARGE SCALE GENOMIC DNA]</scope>
    <source>
        <strain evidence="10">DV1</strain>
        <tissue evidence="10">Whole organism</tissue>
    </source>
</reference>
<dbReference type="Gene3D" id="3.30.1520.10">
    <property type="entry name" value="Phox-like domain"/>
    <property type="match status" value="1"/>
</dbReference>
<dbReference type="SUPFAM" id="SSF64268">
    <property type="entry name" value="PX domain"/>
    <property type="match status" value="1"/>
</dbReference>
<evidence type="ECO:0000256" key="4">
    <source>
        <dbReference type="ARBA" id="ARBA00023136"/>
    </source>
</evidence>
<evidence type="ECO:0000256" key="2">
    <source>
        <dbReference type="ARBA" id="ARBA00010883"/>
    </source>
</evidence>
<organism evidence="10 11">
    <name type="scientific">Macrostomum lignano</name>
    <dbReference type="NCBI Taxonomy" id="282301"/>
    <lineage>
        <taxon>Eukaryota</taxon>
        <taxon>Metazoa</taxon>
        <taxon>Spiralia</taxon>
        <taxon>Lophotrochozoa</taxon>
        <taxon>Platyhelminthes</taxon>
        <taxon>Rhabditophora</taxon>
        <taxon>Macrostomorpha</taxon>
        <taxon>Macrostomida</taxon>
        <taxon>Macrostomidae</taxon>
        <taxon>Macrostomum</taxon>
    </lineage>
</organism>
<feature type="domain" description="PX" evidence="9">
    <location>
        <begin position="237"/>
        <end position="347"/>
    </location>
</feature>
<comment type="caution">
    <text evidence="10">The sequence shown here is derived from an EMBL/GenBank/DDBJ whole genome shotgun (WGS) entry which is preliminary data.</text>
</comment>
<evidence type="ECO:0000256" key="3">
    <source>
        <dbReference type="ARBA" id="ARBA00022443"/>
    </source>
</evidence>
<evidence type="ECO:0000256" key="7">
    <source>
        <dbReference type="SAM" id="MobiDB-lite"/>
    </source>
</evidence>
<proteinExistence type="inferred from homology"/>
<dbReference type="STRING" id="282301.A0A267GC86"/>